<evidence type="ECO:0000313" key="8">
    <source>
        <dbReference type="Proteomes" id="UP000035680"/>
    </source>
</evidence>
<dbReference type="InterPro" id="IPR024084">
    <property type="entry name" value="IsoPropMal-DH-like_dom"/>
</dbReference>
<dbReference type="Proteomes" id="UP000035680">
    <property type="component" value="Unassembled WGS sequence"/>
</dbReference>
<evidence type="ECO:0000256" key="6">
    <source>
        <dbReference type="RuleBase" id="RU361266"/>
    </source>
</evidence>
<accession>A0A0K0F1R3</accession>
<dbReference type="GO" id="GO:0006102">
    <property type="term" value="P:isocitrate metabolic process"/>
    <property type="evidence" value="ECO:0007669"/>
    <property type="project" value="TreeGrafter"/>
</dbReference>
<protein>
    <recommendedName>
        <fullName evidence="6">Isocitrate dehydrogenase [NAD] subunit, mitochondrial</fullName>
    </recommendedName>
</protein>
<dbReference type="PANTHER" id="PTHR11835:SF42">
    <property type="entry name" value="ISOCITRATE DEHYDROGENASE [NAD] SUBUNIT BETA, MITOCHONDRIAL"/>
    <property type="match status" value="1"/>
</dbReference>
<evidence type="ECO:0000256" key="4">
    <source>
        <dbReference type="ARBA" id="ARBA00022946"/>
    </source>
</evidence>
<dbReference type="PANTHER" id="PTHR11835">
    <property type="entry name" value="DECARBOXYLATING DEHYDROGENASES-ISOCITRATE, ISOPROPYLMALATE, TARTRATE"/>
    <property type="match status" value="1"/>
</dbReference>
<comment type="subcellular location">
    <subcellularLocation>
        <location evidence="1 6">Mitochondrion</location>
    </subcellularLocation>
</comment>
<evidence type="ECO:0000313" key="9">
    <source>
        <dbReference type="WBParaSite" id="SVE_0273800.1"/>
    </source>
</evidence>
<dbReference type="GO" id="GO:0016616">
    <property type="term" value="F:oxidoreductase activity, acting on the CH-OH group of donors, NAD or NADP as acceptor"/>
    <property type="evidence" value="ECO:0007669"/>
    <property type="project" value="InterPro"/>
</dbReference>
<comment type="similarity">
    <text evidence="2 6">Belongs to the isocitrate and isopropylmalate dehydrogenases family.</text>
</comment>
<dbReference type="NCBIfam" id="TIGR00175">
    <property type="entry name" value="mito_nad_idh"/>
    <property type="match status" value="1"/>
</dbReference>
<reference evidence="9" key="2">
    <citation type="submission" date="2015-08" db="UniProtKB">
        <authorList>
            <consortium name="WormBaseParasite"/>
        </authorList>
    </citation>
    <scope>IDENTIFICATION</scope>
</reference>
<dbReference type="InterPro" id="IPR004434">
    <property type="entry name" value="Isocitrate_DH_NAD"/>
</dbReference>
<dbReference type="GO" id="GO:0006099">
    <property type="term" value="P:tricarboxylic acid cycle"/>
    <property type="evidence" value="ECO:0007669"/>
    <property type="project" value="UniProtKB-UniRule"/>
</dbReference>
<evidence type="ECO:0000256" key="3">
    <source>
        <dbReference type="ARBA" id="ARBA00022532"/>
    </source>
</evidence>
<dbReference type="InterPro" id="IPR019818">
    <property type="entry name" value="IsoCit/isopropylmalate_DH_CS"/>
</dbReference>
<proteinExistence type="inferred from homology"/>
<sequence>MISSRTFSASSRLPSILRRTLVTDSVQKGLDVSTKVNALLIPGDGIGPTLAESVQEVILRKNIPLQFEELNISGAQYDPTKTVEYVERVLRENNNVGLKGTILEPVDDLTFNELQGLNLKLKKGLDLFANVAFIKTMDGIKTRHGKELDFVIIREQTEGEYSAIEHESVPGVVECLKISTRPKIERIAKFAFDFAVKNNRKKVTCVHKANIMKLGDGLFLNTCRQMAQKYPGIEFEGMIVDNTCMQLVSKPEQFDVMVMPNLYGNIIDNLAAGLVGGAGVVPSYSIGSEFVLFEPGSRHTYTKSVGRNVANPTAMFLATSKLLNHLHLTVYGEALRKGVEKAIKSGKVTKDLGGNASTTEFTETVIQNIDL</sequence>
<dbReference type="PROSITE" id="PS00470">
    <property type="entry name" value="IDH_IMDH"/>
    <property type="match status" value="1"/>
</dbReference>
<dbReference type="Gene3D" id="3.40.718.10">
    <property type="entry name" value="Isopropylmalate Dehydrogenase"/>
    <property type="match status" value="1"/>
</dbReference>
<name>A0A0K0F1R3_STRVS</name>
<dbReference type="GO" id="GO:0051287">
    <property type="term" value="F:NAD binding"/>
    <property type="evidence" value="ECO:0007669"/>
    <property type="project" value="UniProtKB-UniRule"/>
</dbReference>
<dbReference type="AlphaFoldDB" id="A0A0K0F1R3"/>
<organism evidence="8 9">
    <name type="scientific">Strongyloides venezuelensis</name>
    <name type="common">Threadworm</name>
    <dbReference type="NCBI Taxonomy" id="75913"/>
    <lineage>
        <taxon>Eukaryota</taxon>
        <taxon>Metazoa</taxon>
        <taxon>Ecdysozoa</taxon>
        <taxon>Nematoda</taxon>
        <taxon>Chromadorea</taxon>
        <taxon>Rhabditida</taxon>
        <taxon>Tylenchina</taxon>
        <taxon>Panagrolaimomorpha</taxon>
        <taxon>Strongyloidoidea</taxon>
        <taxon>Strongyloididae</taxon>
        <taxon>Strongyloides</taxon>
    </lineage>
</organism>
<keyword evidence="8" id="KW-1185">Reference proteome</keyword>
<dbReference type="SUPFAM" id="SSF53659">
    <property type="entry name" value="Isocitrate/Isopropylmalate dehydrogenase-like"/>
    <property type="match status" value="1"/>
</dbReference>
<keyword evidence="3 6" id="KW-0816">Tricarboxylic acid cycle</keyword>
<dbReference type="GO" id="GO:0005739">
    <property type="term" value="C:mitochondrion"/>
    <property type="evidence" value="ECO:0007669"/>
    <property type="project" value="UniProtKB-SubCell"/>
</dbReference>
<dbReference type="FunFam" id="3.40.718.10:FF:000001">
    <property type="entry name" value="Isocitrate dehydrogenase [NAD] subunit, mitochondrial"/>
    <property type="match status" value="1"/>
</dbReference>
<reference evidence="8" key="1">
    <citation type="submission" date="2014-07" db="EMBL/GenBank/DDBJ databases">
        <authorList>
            <person name="Martin A.A"/>
            <person name="De Silva N."/>
        </authorList>
    </citation>
    <scope>NUCLEOTIDE SEQUENCE</scope>
</reference>
<dbReference type="SMART" id="SM01329">
    <property type="entry name" value="Iso_dh"/>
    <property type="match status" value="1"/>
</dbReference>
<dbReference type="Pfam" id="PF00180">
    <property type="entry name" value="Iso_dh"/>
    <property type="match status" value="1"/>
</dbReference>
<feature type="domain" description="Isopropylmalate dehydrogenase-like" evidence="7">
    <location>
        <begin position="35"/>
        <end position="365"/>
    </location>
</feature>
<dbReference type="WBParaSite" id="SVE_0273800.1">
    <property type="protein sequence ID" value="SVE_0273800.1"/>
    <property type="gene ID" value="SVE_0273800"/>
</dbReference>
<evidence type="ECO:0000256" key="5">
    <source>
        <dbReference type="ARBA" id="ARBA00023128"/>
    </source>
</evidence>
<evidence type="ECO:0000259" key="7">
    <source>
        <dbReference type="SMART" id="SM01329"/>
    </source>
</evidence>
<keyword evidence="5 6" id="KW-0496">Mitochondrion</keyword>
<keyword evidence="4 6" id="KW-0809">Transit peptide</keyword>
<dbReference type="STRING" id="75913.A0A0K0F1R3"/>
<dbReference type="GO" id="GO:0000287">
    <property type="term" value="F:magnesium ion binding"/>
    <property type="evidence" value="ECO:0007669"/>
    <property type="project" value="UniProtKB-UniRule"/>
</dbReference>
<evidence type="ECO:0000256" key="2">
    <source>
        <dbReference type="ARBA" id="ARBA00007769"/>
    </source>
</evidence>
<evidence type="ECO:0000256" key="1">
    <source>
        <dbReference type="ARBA" id="ARBA00004173"/>
    </source>
</evidence>